<evidence type="ECO:0008006" key="3">
    <source>
        <dbReference type="Google" id="ProtNLM"/>
    </source>
</evidence>
<dbReference type="RefSeq" id="WP_302049169.1">
    <property type="nucleotide sequence ID" value="NZ_JAMJEV010000012.1"/>
</dbReference>
<reference evidence="1" key="1">
    <citation type="submission" date="2022-05" db="EMBL/GenBank/DDBJ databases">
        <title>Expanded diversity of anoxic marine methylotrophy in a Black Sea sulfate reducing microorganism.</title>
        <authorList>
            <person name="Fischer P.Q."/>
            <person name="Stams A.J.M."/>
            <person name="Villanueva L."/>
            <person name="Sousa D.Z."/>
        </authorList>
    </citation>
    <scope>NUCLEOTIDE SEQUENCE</scope>
    <source>
        <strain evidence="1">P130</strain>
    </source>
</reference>
<name>A0ABT8QUA7_9FIRM</name>
<organism evidence="1 2">
    <name type="scientific">Desulfosporosinus nitroreducens</name>
    <dbReference type="NCBI Taxonomy" id="2018668"/>
    <lineage>
        <taxon>Bacteria</taxon>
        <taxon>Bacillati</taxon>
        <taxon>Bacillota</taxon>
        <taxon>Clostridia</taxon>
        <taxon>Eubacteriales</taxon>
        <taxon>Desulfitobacteriaceae</taxon>
        <taxon>Desulfosporosinus</taxon>
    </lineage>
</organism>
<dbReference type="Proteomes" id="UP001176021">
    <property type="component" value="Unassembled WGS sequence"/>
</dbReference>
<dbReference type="EMBL" id="JAMJEV010000012">
    <property type="protein sequence ID" value="MDO0824144.1"/>
    <property type="molecule type" value="Genomic_DNA"/>
</dbReference>
<evidence type="ECO:0000313" key="2">
    <source>
        <dbReference type="Proteomes" id="UP001176021"/>
    </source>
</evidence>
<proteinExistence type="predicted"/>
<sequence length="139" mass="15803">MILIGFIILTQGACGKLAKTEARKYIEINEVVKEVFLTDKGFSDELAKHVTKEVFNKTNIYNAYPVNSTEYKKPFSVDFSLAEISQKKANDILKVEMIYSVVIADYNRKIVGGSRDVTITFTVQMVDDGWIIIDKEERP</sequence>
<accession>A0ABT8QUA7</accession>
<comment type="caution">
    <text evidence="1">The sequence shown here is derived from an EMBL/GenBank/DDBJ whole genome shotgun (WGS) entry which is preliminary data.</text>
</comment>
<protein>
    <recommendedName>
        <fullName evidence="3">DUF4829 domain-containing protein</fullName>
    </recommendedName>
</protein>
<gene>
    <name evidence="1" type="ORF">M8H41_14975</name>
</gene>
<keyword evidence="2" id="KW-1185">Reference proteome</keyword>
<evidence type="ECO:0000313" key="1">
    <source>
        <dbReference type="EMBL" id="MDO0824144.1"/>
    </source>
</evidence>